<feature type="compositionally biased region" description="Polar residues" evidence="1">
    <location>
        <begin position="234"/>
        <end position="244"/>
    </location>
</feature>
<feature type="compositionally biased region" description="Polar residues" evidence="1">
    <location>
        <begin position="434"/>
        <end position="456"/>
    </location>
</feature>
<feature type="region of interest" description="Disordered" evidence="1">
    <location>
        <begin position="222"/>
        <end position="257"/>
    </location>
</feature>
<feature type="compositionally biased region" description="Basic and acidic residues" evidence="1">
    <location>
        <begin position="458"/>
        <end position="475"/>
    </location>
</feature>
<dbReference type="GO" id="GO:0035361">
    <property type="term" value="C:Cul8-RING ubiquitin ligase complex"/>
    <property type="evidence" value="ECO:0007669"/>
    <property type="project" value="TreeGrafter"/>
</dbReference>
<name>A0A0A8L592_9SACH</name>
<comment type="caution">
    <text evidence="2">The sequence shown here is derived from an EMBL/GenBank/DDBJ whole genome shotgun (WGS) entry which is preliminary data.</text>
</comment>
<evidence type="ECO:0000256" key="1">
    <source>
        <dbReference type="SAM" id="MobiDB-lite"/>
    </source>
</evidence>
<dbReference type="OrthoDB" id="4068315at2759"/>
<gene>
    <name evidence="2" type="ORF">KLDO_g1665</name>
</gene>
<feature type="region of interest" description="Disordered" evidence="1">
    <location>
        <begin position="102"/>
        <end position="131"/>
    </location>
</feature>
<feature type="compositionally biased region" description="Basic and acidic residues" evidence="1">
    <location>
        <begin position="222"/>
        <end position="232"/>
    </location>
</feature>
<sequence length="1443" mass="165851">MNQDSVVPNSEASDEEVVIPLHSDFDAFIAADERQLRVSTENLEPTPRIVPEIELYSNSIRRALRKRKAIQKMPYSLDRLRHRQLLQGFDVSNFDSLADHINLPKNSEQDGVVDTQDYGEPNSSPIRDASQQEETAISSGRLQRHHHFHFSDDADDDDEEYADIALDNNDSEGGSHSDIDSAQVDRSSLSYDDNVLFRGRQVNMRTAYKGVLPKTAWKKALDQRNATEEKQSRIKSNQIGSYPQSKGLAKRKFSHKKVNSKQDDFANDLIQPDEEIEAYSPEPYLHMNHEQDSNADAKLEKYFLQKYEREADSLSPDDDITDITSQGIELLTLDDNDKSALETIVVEPFEKPASTTRNGMFTGVIDFMLAKTEKKSKWLNGRNKLPKTASKGTKLKKRTRSNVGRSRRGKISIMNKGGPSKTPTSKISPSLTTRENTSHGSNKSTSHLYSVQNVSNGDKIEKIKNDRQPKVKNDNKSQQNSKSNRSKMKLFTVAPDSGTELNRKAMTFTTVVEELSDKFAIRSVPQNKRNRPIVNLNFNEDLDIQSTILNHSLLRALAESSTFDSPDVVTLVLNGNKVILSKFSHNAEDSLIAILGNLVKYGGPDYEVSVLAKNLAEFLFSWSSTEAFDIIERFHQEFRAKVNTLRERAKPIHFFFIAVCQFFFLEISRYFSTPIAVRNQISEKVTDHVVSFFRLLSKCDTVCLYSKDNILSEAFSLLSFVVKHLKCNSLLWCKVRQNSFSPAVASVIVSAFETKEPSWSIVKVDQNYQDAVSWIKFICICSNEPYEWEITNDLALDLYAFFKARKFEDFEEELGYQNFPVVSQLEEKPRNTLFNTFISILDSCVFSTSVLEKLTPMSKIHNLSSPSLFTNRLNLLLTLASQSNYNYERRFEELLEQYVLNSDVAINHSIILVMLEGSLSFFKISYEKNVIVRGKWVFLLWKKVSSYKKHAVDKIWLAFWSNLKEIIPYLSKSRETLLKSFQQILHNMLLSDKHLSQISMLLEIYSENLSILDTDWIQTHLLQLLVSKAKVNDTYLRFYCKIAKHLVNKNALTWWSLFHYNTFEHNEGRLITYYTFLAQESDASTFSQMKMTVYQIILTRLLNSSDPSLINLINILARRDPNIQLKIRQTLLNENFIIMKQLLSSLHSAGYLSLFRPFLDELKRVYFSDSSKYDFLKEIVLFLNYNMIDTVRLYPVFIHLRSVFSINDEETENSALREYLRGLSCDSERLLYLIERVLSTLENNMSIPSLIDTLSKATKDKCFDDDIRTFGTVLFEVPLNKLVVPVAPAVIVCVIFLKLLNARVEQSPLKPSENILEYLIHLGYTLSTIVSYYTQQLASNENVPLLFQYYRFFYNLLRTSFGFPQHSEVKYFLRTELSESFSMPKIDLTSGNYMATGSNFEREFVESLSNHDFTNFNLAASISTSELSDQETDYFVMIKSVFF</sequence>
<dbReference type="GO" id="GO:0000724">
    <property type="term" value="P:double-strand break repair via homologous recombination"/>
    <property type="evidence" value="ECO:0007669"/>
    <property type="project" value="TreeGrafter"/>
</dbReference>
<feature type="region of interest" description="Disordered" evidence="1">
    <location>
        <begin position="378"/>
        <end position="489"/>
    </location>
</feature>
<dbReference type="EMBL" id="CCBQ010000022">
    <property type="protein sequence ID" value="CDO93367.1"/>
    <property type="molecule type" value="Genomic_DNA"/>
</dbReference>
<protein>
    <submittedName>
        <fullName evidence="2">WGS project CCBQ000000000 data, contig 00009</fullName>
    </submittedName>
</protein>
<feature type="compositionally biased region" description="Low complexity" evidence="1">
    <location>
        <begin position="419"/>
        <end position="433"/>
    </location>
</feature>
<dbReference type="Proteomes" id="UP000031516">
    <property type="component" value="Unassembled WGS sequence"/>
</dbReference>
<feature type="region of interest" description="Disordered" evidence="1">
    <location>
        <begin position="166"/>
        <end position="185"/>
    </location>
</feature>
<dbReference type="GO" id="GO:0031297">
    <property type="term" value="P:replication fork processing"/>
    <property type="evidence" value="ECO:0007669"/>
    <property type="project" value="InterPro"/>
</dbReference>
<feature type="compositionally biased region" description="Basic residues" evidence="1">
    <location>
        <begin position="393"/>
        <end position="410"/>
    </location>
</feature>
<dbReference type="Pfam" id="PF09462">
    <property type="entry name" value="Mus7"/>
    <property type="match status" value="2"/>
</dbReference>
<dbReference type="GO" id="GO:0005634">
    <property type="term" value="C:nucleus"/>
    <property type="evidence" value="ECO:0007669"/>
    <property type="project" value="InterPro"/>
</dbReference>
<feature type="compositionally biased region" description="Basic residues" evidence="1">
    <location>
        <begin position="248"/>
        <end position="257"/>
    </location>
</feature>
<proteinExistence type="predicted"/>
<accession>A0A0A8L592</accession>
<evidence type="ECO:0000313" key="3">
    <source>
        <dbReference type="Proteomes" id="UP000031516"/>
    </source>
</evidence>
<keyword evidence="3" id="KW-1185">Reference proteome</keyword>
<evidence type="ECO:0000313" key="2">
    <source>
        <dbReference type="EMBL" id="CDO93367.1"/>
    </source>
</evidence>
<reference evidence="2 3" key="1">
    <citation type="submission" date="2014-03" db="EMBL/GenBank/DDBJ databases">
        <title>The genome of Kluyveromyces dobzhanskii.</title>
        <authorList>
            <person name="Nystedt B."/>
            <person name="Astrom S."/>
        </authorList>
    </citation>
    <scope>NUCLEOTIDE SEQUENCE [LARGE SCALE GENOMIC DNA]</scope>
    <source>
        <strain evidence="2 3">CBS 2104</strain>
    </source>
</reference>
<dbReference type="InterPro" id="IPR019021">
    <property type="entry name" value="Mms22"/>
</dbReference>
<dbReference type="PANTHER" id="PTHR28122:SF1">
    <property type="entry name" value="E3 UBIQUITIN-PROTEIN LIGASE SUBSTRATE RECEPTOR MMS22"/>
    <property type="match status" value="1"/>
</dbReference>
<dbReference type="PANTHER" id="PTHR28122">
    <property type="entry name" value="E3 UBIQUITIN-PROTEIN LIGASE SUBSTRATE RECEPTOR MMS22"/>
    <property type="match status" value="1"/>
</dbReference>
<organism evidence="2 3">
    <name type="scientific">Kluyveromyces dobzhanskii CBS 2104</name>
    <dbReference type="NCBI Taxonomy" id="1427455"/>
    <lineage>
        <taxon>Eukaryota</taxon>
        <taxon>Fungi</taxon>
        <taxon>Dikarya</taxon>
        <taxon>Ascomycota</taxon>
        <taxon>Saccharomycotina</taxon>
        <taxon>Saccharomycetes</taxon>
        <taxon>Saccharomycetales</taxon>
        <taxon>Saccharomycetaceae</taxon>
        <taxon>Kluyveromyces</taxon>
    </lineage>
</organism>